<dbReference type="Gene3D" id="3.90.25.10">
    <property type="entry name" value="UDP-galactose 4-epimerase, domain 1"/>
    <property type="match status" value="1"/>
</dbReference>
<dbReference type="InterPro" id="IPR036291">
    <property type="entry name" value="NAD(P)-bd_dom_sf"/>
</dbReference>
<feature type="domain" description="NAD-dependent epimerase/dehydratase" evidence="11">
    <location>
        <begin position="3"/>
        <end position="251"/>
    </location>
</feature>
<keyword evidence="9 10" id="KW-0119">Carbohydrate metabolism</keyword>
<dbReference type="CDD" id="cd05247">
    <property type="entry name" value="UDP_G4E_1_SDR_e"/>
    <property type="match status" value="1"/>
</dbReference>
<comment type="subunit">
    <text evidence="10">Homodimer.</text>
</comment>
<dbReference type="Pfam" id="PF01370">
    <property type="entry name" value="Epimerase"/>
    <property type="match status" value="1"/>
</dbReference>
<dbReference type="GO" id="GO:0033499">
    <property type="term" value="P:galactose catabolic process via UDP-galactose, Leloir pathway"/>
    <property type="evidence" value="ECO:0007669"/>
    <property type="project" value="TreeGrafter"/>
</dbReference>
<dbReference type="PANTHER" id="PTHR43725">
    <property type="entry name" value="UDP-GLUCOSE 4-EPIMERASE"/>
    <property type="match status" value="1"/>
</dbReference>
<comment type="cofactor">
    <cofactor evidence="2 10">
        <name>NAD(+)</name>
        <dbReference type="ChEBI" id="CHEBI:57540"/>
    </cofactor>
</comment>
<evidence type="ECO:0000256" key="10">
    <source>
        <dbReference type="RuleBase" id="RU366046"/>
    </source>
</evidence>
<reference evidence="12 13" key="1">
    <citation type="submission" date="2016-09" db="EMBL/GenBank/DDBJ databases">
        <title>Acidihalobacter prosperus V6 (DSM14174).</title>
        <authorList>
            <person name="Khaleque H.N."/>
            <person name="Ramsay J.P."/>
            <person name="Murphy R.J.T."/>
            <person name="Kaksonen A.H."/>
            <person name="Boxall N.J."/>
            <person name="Watkin E.L.J."/>
        </authorList>
    </citation>
    <scope>NUCLEOTIDE SEQUENCE [LARGE SCALE GENOMIC DNA]</scope>
    <source>
        <strain evidence="12 13">V6</strain>
    </source>
</reference>
<evidence type="ECO:0000256" key="4">
    <source>
        <dbReference type="ARBA" id="ARBA00007637"/>
    </source>
</evidence>
<evidence type="ECO:0000256" key="1">
    <source>
        <dbReference type="ARBA" id="ARBA00000083"/>
    </source>
</evidence>
<comment type="pathway">
    <text evidence="3 10">Carbohydrate metabolism; galactose metabolism.</text>
</comment>
<keyword evidence="13" id="KW-1185">Reference proteome</keyword>
<dbReference type="GO" id="GO:0003978">
    <property type="term" value="F:UDP-glucose 4-epimerase activity"/>
    <property type="evidence" value="ECO:0007669"/>
    <property type="project" value="UniProtKB-UniRule"/>
</dbReference>
<comment type="catalytic activity">
    <reaction evidence="1 10">
        <text>UDP-alpha-D-glucose = UDP-alpha-D-galactose</text>
        <dbReference type="Rhea" id="RHEA:22168"/>
        <dbReference type="ChEBI" id="CHEBI:58885"/>
        <dbReference type="ChEBI" id="CHEBI:66914"/>
        <dbReference type="EC" id="5.1.3.2"/>
    </reaction>
</comment>
<dbReference type="Proteomes" id="UP000095342">
    <property type="component" value="Chromosome"/>
</dbReference>
<dbReference type="NCBIfam" id="TIGR01179">
    <property type="entry name" value="galE"/>
    <property type="match status" value="1"/>
</dbReference>
<gene>
    <name evidence="12" type="ORF">BJI67_07020</name>
</gene>
<name>A0A1D8K798_9GAMM</name>
<accession>A0A1D8K798</accession>
<evidence type="ECO:0000256" key="6">
    <source>
        <dbReference type="ARBA" id="ARBA00018569"/>
    </source>
</evidence>
<dbReference type="KEGG" id="aaeo:BJI67_07020"/>
<dbReference type="AlphaFoldDB" id="A0A1D8K798"/>
<organism evidence="12 13">
    <name type="scientific">Acidihalobacter aeolianus</name>
    <dbReference type="NCBI Taxonomy" id="2792603"/>
    <lineage>
        <taxon>Bacteria</taxon>
        <taxon>Pseudomonadati</taxon>
        <taxon>Pseudomonadota</taxon>
        <taxon>Gammaproteobacteria</taxon>
        <taxon>Chromatiales</taxon>
        <taxon>Ectothiorhodospiraceae</taxon>
        <taxon>Acidihalobacter</taxon>
    </lineage>
</organism>
<dbReference type="UniPathway" id="UPA00214"/>
<evidence type="ECO:0000256" key="5">
    <source>
        <dbReference type="ARBA" id="ARBA00013189"/>
    </source>
</evidence>
<dbReference type="InterPro" id="IPR005886">
    <property type="entry name" value="UDP_G4E"/>
</dbReference>
<keyword evidence="8 10" id="KW-0413">Isomerase</keyword>
<sequence length="327" mass="35821">MKILVTGGAGYIGSHVVRQLGEAGHDVIVYDNLSTGHAWAVLYGSLIEGDLADGEALDDLCATHRFDAVLHFAANIVVPESVENPLKYYGNNTCNTLNLLRRVERYHIPYFVFSSTAAVYGTPDETMIDETAPLAPINPYGAAKMMSERMLMDLGLAGGPKYVALRYFNVAGADPEARIGQATPDATHLIKVACQTALGQRPRMQIFGTDYQTPDGTCIRDYIHIEDLARAHLDALSYLANGGESQVLNCGYGQGYSVREVVDMVRKVSGVKFQADEVARRAGDPPALVADNMRIKSVLGWQPNYADLERIVADAWRWESKYAKQTS</sequence>
<evidence type="ECO:0000256" key="3">
    <source>
        <dbReference type="ARBA" id="ARBA00004947"/>
    </source>
</evidence>
<keyword evidence="7 10" id="KW-0520">NAD</keyword>
<protein>
    <recommendedName>
        <fullName evidence="6 10">UDP-glucose 4-epimerase</fullName>
        <ecNumber evidence="5 10">5.1.3.2</ecNumber>
    </recommendedName>
</protein>
<evidence type="ECO:0000259" key="11">
    <source>
        <dbReference type="Pfam" id="PF01370"/>
    </source>
</evidence>
<evidence type="ECO:0000313" key="13">
    <source>
        <dbReference type="Proteomes" id="UP000095342"/>
    </source>
</evidence>
<dbReference type="Gene3D" id="3.40.50.720">
    <property type="entry name" value="NAD(P)-binding Rossmann-like Domain"/>
    <property type="match status" value="1"/>
</dbReference>
<dbReference type="SUPFAM" id="SSF51735">
    <property type="entry name" value="NAD(P)-binding Rossmann-fold domains"/>
    <property type="match status" value="1"/>
</dbReference>
<dbReference type="PANTHER" id="PTHR43725:SF53">
    <property type="entry name" value="UDP-ARABINOSE 4-EPIMERASE 1"/>
    <property type="match status" value="1"/>
</dbReference>
<proteinExistence type="inferred from homology"/>
<dbReference type="InterPro" id="IPR001509">
    <property type="entry name" value="Epimerase_deHydtase"/>
</dbReference>
<evidence type="ECO:0000256" key="2">
    <source>
        <dbReference type="ARBA" id="ARBA00001911"/>
    </source>
</evidence>
<dbReference type="EMBL" id="CP017448">
    <property type="protein sequence ID" value="AOV16845.1"/>
    <property type="molecule type" value="Genomic_DNA"/>
</dbReference>
<dbReference type="EC" id="5.1.3.2" evidence="5 10"/>
<dbReference type="RefSeq" id="WP_070072428.1">
    <property type="nucleotide sequence ID" value="NZ_CP017448.1"/>
</dbReference>
<evidence type="ECO:0000256" key="9">
    <source>
        <dbReference type="ARBA" id="ARBA00023277"/>
    </source>
</evidence>
<comment type="similarity">
    <text evidence="4 10">Belongs to the NAD(P)-dependent epimerase/dehydratase family.</text>
</comment>
<evidence type="ECO:0000256" key="7">
    <source>
        <dbReference type="ARBA" id="ARBA00023027"/>
    </source>
</evidence>
<evidence type="ECO:0000313" key="12">
    <source>
        <dbReference type="EMBL" id="AOV16845.1"/>
    </source>
</evidence>
<evidence type="ECO:0000256" key="8">
    <source>
        <dbReference type="ARBA" id="ARBA00023235"/>
    </source>
</evidence>